<feature type="compositionally biased region" description="Basic residues" evidence="2">
    <location>
        <begin position="59"/>
        <end position="76"/>
    </location>
</feature>
<evidence type="ECO:0000256" key="1">
    <source>
        <dbReference type="SAM" id="Coils"/>
    </source>
</evidence>
<feature type="coiled-coil region" evidence="1">
    <location>
        <begin position="153"/>
        <end position="180"/>
    </location>
</feature>
<keyword evidence="1" id="KW-0175">Coiled coil</keyword>
<gene>
    <name evidence="3" type="ORF">M0812_01934</name>
</gene>
<evidence type="ECO:0000256" key="2">
    <source>
        <dbReference type="SAM" id="MobiDB-lite"/>
    </source>
</evidence>
<comment type="caution">
    <text evidence="3">The sequence shown here is derived from an EMBL/GenBank/DDBJ whole genome shotgun (WGS) entry which is preliminary data.</text>
</comment>
<protein>
    <submittedName>
        <fullName evidence="3">Uncharacterized protein</fullName>
    </submittedName>
</protein>
<sequence>MENRNVQLSTNFGMEKNLLSERKRKRKYDQQAVFDYNQTRMGDQVGKKLRTNLSNGPKITKKNKKKQRDISKKKKVDKMNQCSLLSHLKLNAQKKVKYPKKTNSSKSFKLQKSEPHQIEFNVCGNIQENKIVQKLEQKIVNQKIKQDLLVNSMDFLQKQKRDLKLQLKQLKQLYKFTYNKEYLTTKTKGKKDTRINNTDSVVIPKIHNANTRQNLITTLKNDQLTIVNPQNKPFQQELFLFKEENRISQKIDCDSLVAKLRILIKIENHFLNLKKRLLSFQTNNTKIQTLKRNQKKIRKEILICKYQLKDKFNQNSLDKLLSLSNTQILKHFLNYKTKGTKVLFNDNIKAGKQHPMKISQNHNPKNEKQSYSAEVLDNLIEVYQTDKDVTNFQF</sequence>
<dbReference type="AlphaFoldDB" id="A0AAV7YYC0"/>
<feature type="region of interest" description="Disordered" evidence="2">
    <location>
        <begin position="48"/>
        <end position="76"/>
    </location>
</feature>
<evidence type="ECO:0000313" key="3">
    <source>
        <dbReference type="EMBL" id="KAJ3434813.1"/>
    </source>
</evidence>
<proteinExistence type="predicted"/>
<organism evidence="3 4">
    <name type="scientific">Anaeramoeba flamelloides</name>
    <dbReference type="NCBI Taxonomy" id="1746091"/>
    <lineage>
        <taxon>Eukaryota</taxon>
        <taxon>Metamonada</taxon>
        <taxon>Anaeramoebidae</taxon>
        <taxon>Anaeramoeba</taxon>
    </lineage>
</organism>
<dbReference type="Proteomes" id="UP001146793">
    <property type="component" value="Unassembled WGS sequence"/>
</dbReference>
<reference evidence="3" key="1">
    <citation type="submission" date="2022-08" db="EMBL/GenBank/DDBJ databases">
        <title>Novel sulphate-reducing endosymbionts in the free-living metamonad Anaeramoeba.</title>
        <authorList>
            <person name="Jerlstrom-Hultqvist J."/>
            <person name="Cepicka I."/>
            <person name="Gallot-Lavallee L."/>
            <person name="Salas-Leiva D."/>
            <person name="Curtis B.A."/>
            <person name="Zahonova K."/>
            <person name="Pipaliya S."/>
            <person name="Dacks J."/>
            <person name="Roger A.J."/>
        </authorList>
    </citation>
    <scope>NUCLEOTIDE SEQUENCE</scope>
    <source>
        <strain evidence="3">Busselton2</strain>
    </source>
</reference>
<accession>A0AAV7YYC0</accession>
<evidence type="ECO:0000313" key="4">
    <source>
        <dbReference type="Proteomes" id="UP001146793"/>
    </source>
</evidence>
<name>A0AAV7YYC0_9EUKA</name>
<dbReference type="EMBL" id="JANTQA010000042">
    <property type="protein sequence ID" value="KAJ3434813.1"/>
    <property type="molecule type" value="Genomic_DNA"/>
</dbReference>